<proteinExistence type="predicted"/>
<reference evidence="1" key="1">
    <citation type="submission" date="2023-06" db="EMBL/GenBank/DDBJ databases">
        <authorList>
            <person name="Delattre M."/>
        </authorList>
    </citation>
    <scope>NUCLEOTIDE SEQUENCE</scope>
    <source>
        <strain evidence="1">AF72</strain>
    </source>
</reference>
<feature type="non-terminal residue" evidence="1">
    <location>
        <position position="149"/>
    </location>
</feature>
<organism evidence="1 2">
    <name type="scientific">Mesorhabditis spiculigera</name>
    <dbReference type="NCBI Taxonomy" id="96644"/>
    <lineage>
        <taxon>Eukaryota</taxon>
        <taxon>Metazoa</taxon>
        <taxon>Ecdysozoa</taxon>
        <taxon>Nematoda</taxon>
        <taxon>Chromadorea</taxon>
        <taxon>Rhabditida</taxon>
        <taxon>Rhabditina</taxon>
        <taxon>Rhabditomorpha</taxon>
        <taxon>Rhabditoidea</taxon>
        <taxon>Rhabditidae</taxon>
        <taxon>Mesorhabditinae</taxon>
        <taxon>Mesorhabditis</taxon>
    </lineage>
</organism>
<protein>
    <submittedName>
        <fullName evidence="1">Uncharacterized protein</fullName>
    </submittedName>
</protein>
<evidence type="ECO:0000313" key="2">
    <source>
        <dbReference type="Proteomes" id="UP001177023"/>
    </source>
</evidence>
<dbReference type="EMBL" id="CATQJA010002702">
    <property type="protein sequence ID" value="CAJ0585071.1"/>
    <property type="molecule type" value="Genomic_DNA"/>
</dbReference>
<comment type="caution">
    <text evidence="1">The sequence shown here is derived from an EMBL/GenBank/DDBJ whole genome shotgun (WGS) entry which is preliminary data.</text>
</comment>
<keyword evidence="2" id="KW-1185">Reference proteome</keyword>
<gene>
    <name evidence="1" type="ORF">MSPICULIGERA_LOCUS23103</name>
</gene>
<name>A0AA36DE77_9BILA</name>
<dbReference type="AlphaFoldDB" id="A0AA36DE77"/>
<accession>A0AA36DE77</accession>
<dbReference type="Proteomes" id="UP001177023">
    <property type="component" value="Unassembled WGS sequence"/>
</dbReference>
<evidence type="ECO:0000313" key="1">
    <source>
        <dbReference type="EMBL" id="CAJ0585071.1"/>
    </source>
</evidence>
<sequence length="149" mass="16505">MANGQWPTLHKFNIFCPSRTHASNAYHTWVFAKVTRDVVETKEVVDEIKIAIERAVSAGYTHRVKTTQTPLDTVTHFTAVPPRVSQAFVMKCADSKYVTIYRYDGDGMPRTVALGHPVGCNESVIVAADGAIRTARMGSLFEDSHGNQH</sequence>